<proteinExistence type="predicted"/>
<evidence type="ECO:0000313" key="1">
    <source>
        <dbReference type="EMBL" id="RAH48109.1"/>
    </source>
</evidence>
<gene>
    <name evidence="1" type="ORF">BO95DRAFT_68447</name>
</gene>
<dbReference type="Proteomes" id="UP000249057">
    <property type="component" value="Unassembled WGS sequence"/>
</dbReference>
<reference evidence="1" key="1">
    <citation type="submission" date="2018-02" db="EMBL/GenBank/DDBJ databases">
        <title>The genomes of Aspergillus section Nigri reveals drivers in fungal speciation.</title>
        <authorList>
            <consortium name="DOE Joint Genome Institute"/>
            <person name="Vesth T.C."/>
            <person name="Nybo J."/>
            <person name="Theobald S."/>
            <person name="Brandl J."/>
            <person name="Frisvad J.C."/>
            <person name="Nielsen K.F."/>
            <person name="Lyhne E.K."/>
            <person name="Kogle M.E."/>
            <person name="Kuo A."/>
            <person name="Riley R."/>
            <person name="Clum A."/>
            <person name="Nolan M."/>
            <person name="Lipzen A."/>
            <person name="Salamov A."/>
            <person name="Henrissat B."/>
            <person name="Wiebenga A."/>
            <person name="De vries R.P."/>
            <person name="Grigoriev I.V."/>
            <person name="Mortensen U.H."/>
            <person name="Andersen M.R."/>
            <person name="Baker S.E."/>
        </authorList>
    </citation>
    <scope>NUCLEOTIDE SEQUENCE</scope>
    <source>
        <strain evidence="1">CBS 621.78</strain>
    </source>
</reference>
<accession>A0ACD1GG64</accession>
<name>A0ACD1GG64_9EURO</name>
<evidence type="ECO:0000313" key="2">
    <source>
        <dbReference type="Proteomes" id="UP000249057"/>
    </source>
</evidence>
<sequence length="384" mass="42761">MDVKRVIEEEPEHGTGAVSRAMNSMAETMRPLLSKQAQKAYLGTLLFVLTAICMVFISAFAYAIFYYNFIPQVGLERIVHMQFECVQDPRLNDGHPWGVASLGSDLVSLQMYDVQVELELPRTPSNVAAGNFMLDLALYSPPSTSAETGLNTSTTLLSQSRRSAILTYASPLVDTANKLVLMPFYVLGWNREAEKLRVGMLEKVQFPRGQRNVPSSLRLEIHSAEKMQVYRARVTFKATFTGLRWVMYNWRLTSFVIFGFMFWSVSMVTAGMVWALLAIAFHRPKEEGKDVVVKTESGSEVLVKSEDTDEPSSLFDVPSEASHIRGTQIKKEEDLDDEGSDSIGGMDEDRGAESSDVSGTGTGLESAHARGIQRRRSHLTRAHS</sequence>
<protein>
    <submittedName>
        <fullName evidence="1">Adipose-regulatory protein</fullName>
    </submittedName>
</protein>
<keyword evidence="2" id="KW-1185">Reference proteome</keyword>
<organism evidence="1 2">
    <name type="scientific">Aspergillus brunneoviolaceus CBS 621.78</name>
    <dbReference type="NCBI Taxonomy" id="1450534"/>
    <lineage>
        <taxon>Eukaryota</taxon>
        <taxon>Fungi</taxon>
        <taxon>Dikarya</taxon>
        <taxon>Ascomycota</taxon>
        <taxon>Pezizomycotina</taxon>
        <taxon>Eurotiomycetes</taxon>
        <taxon>Eurotiomycetidae</taxon>
        <taxon>Eurotiales</taxon>
        <taxon>Aspergillaceae</taxon>
        <taxon>Aspergillus</taxon>
        <taxon>Aspergillus subgen. Circumdati</taxon>
    </lineage>
</organism>
<dbReference type="EMBL" id="KZ825326">
    <property type="protein sequence ID" value="RAH48109.1"/>
    <property type="molecule type" value="Genomic_DNA"/>
</dbReference>